<evidence type="ECO:0000256" key="4">
    <source>
        <dbReference type="ARBA" id="ARBA00048018"/>
    </source>
</evidence>
<gene>
    <name evidence="6" type="ORF">QR680_017677</name>
</gene>
<comment type="subcellular location">
    <subcellularLocation>
        <location evidence="5">Cytoplasm</location>
    </subcellularLocation>
</comment>
<dbReference type="GO" id="GO:0005737">
    <property type="term" value="C:cytoplasm"/>
    <property type="evidence" value="ECO:0007669"/>
    <property type="project" value="UniProtKB-SubCell"/>
</dbReference>
<keyword evidence="7" id="KW-1185">Reference proteome</keyword>
<keyword evidence="5" id="KW-0963">Cytoplasm</keyword>
<dbReference type="FunFam" id="3.50.80.10:FF:000001">
    <property type="entry name" value="D-aminoacyl-tRNA deacylase"/>
    <property type="match status" value="1"/>
</dbReference>
<evidence type="ECO:0000256" key="2">
    <source>
        <dbReference type="ARBA" id="ARBA00013056"/>
    </source>
</evidence>
<dbReference type="NCBIfam" id="TIGR00256">
    <property type="entry name" value="D-aminoacyl-tRNA deacylase"/>
    <property type="match status" value="1"/>
</dbReference>
<sequence>MRAVIQRVLKASVEVGGETVSSINRGFCVLVGIEQGDREEDIEYLVRKLVGIRLFPCEENGRRWDKSVKDLGLEILCVSQFTLHATLKGNKPDFHRALSSPTEASNFYASFLAQLRKSHKEELVKDGRFGEMMTVNITNDGPVTLTIDSKNRDW</sequence>
<dbReference type="InterPro" id="IPR003732">
    <property type="entry name" value="Daa-tRNA_deacyls_DTD"/>
</dbReference>
<comment type="similarity">
    <text evidence="1 5">Belongs to the DTD family.</text>
</comment>
<dbReference type="GO" id="GO:0000049">
    <property type="term" value="F:tRNA binding"/>
    <property type="evidence" value="ECO:0007669"/>
    <property type="project" value="UniProtKB-KW"/>
</dbReference>
<organism evidence="6 7">
    <name type="scientific">Steinernema hermaphroditum</name>
    <dbReference type="NCBI Taxonomy" id="289476"/>
    <lineage>
        <taxon>Eukaryota</taxon>
        <taxon>Metazoa</taxon>
        <taxon>Ecdysozoa</taxon>
        <taxon>Nematoda</taxon>
        <taxon>Chromadorea</taxon>
        <taxon>Rhabditida</taxon>
        <taxon>Tylenchina</taxon>
        <taxon>Panagrolaimomorpha</taxon>
        <taxon>Strongyloidoidea</taxon>
        <taxon>Steinernematidae</taxon>
        <taxon>Steinernema</taxon>
    </lineage>
</organism>
<proteinExistence type="inferred from homology"/>
<dbReference type="Gene3D" id="3.50.80.10">
    <property type="entry name" value="D-tyrosyl-tRNA(Tyr) deacylase"/>
    <property type="match status" value="1"/>
</dbReference>
<dbReference type="Pfam" id="PF02580">
    <property type="entry name" value="Tyr_Deacylase"/>
    <property type="match status" value="1"/>
</dbReference>
<comment type="catalytic activity">
    <reaction evidence="4">
        <text>a D-aminoacyl-tRNA + H2O = a tRNA + a D-alpha-amino acid + H(+)</text>
        <dbReference type="Rhea" id="RHEA:13953"/>
        <dbReference type="Rhea" id="RHEA-COMP:10123"/>
        <dbReference type="Rhea" id="RHEA-COMP:10124"/>
        <dbReference type="ChEBI" id="CHEBI:15377"/>
        <dbReference type="ChEBI" id="CHEBI:15378"/>
        <dbReference type="ChEBI" id="CHEBI:59871"/>
        <dbReference type="ChEBI" id="CHEBI:78442"/>
        <dbReference type="ChEBI" id="CHEBI:79333"/>
        <dbReference type="EC" id="3.1.1.96"/>
    </reaction>
</comment>
<reference evidence="6" key="1">
    <citation type="submission" date="2023-06" db="EMBL/GenBank/DDBJ databases">
        <title>Genomic analysis of the entomopathogenic nematode Steinernema hermaphroditum.</title>
        <authorList>
            <person name="Schwarz E.M."/>
            <person name="Heppert J.K."/>
            <person name="Baniya A."/>
            <person name="Schwartz H.T."/>
            <person name="Tan C.-H."/>
            <person name="Antoshechkin I."/>
            <person name="Sternberg P.W."/>
            <person name="Goodrich-Blair H."/>
            <person name="Dillman A.R."/>
        </authorList>
    </citation>
    <scope>NUCLEOTIDE SEQUENCE</scope>
    <source>
        <strain evidence="6">PS9179</strain>
        <tissue evidence="6">Whole animal</tissue>
    </source>
</reference>
<dbReference type="SUPFAM" id="SSF69500">
    <property type="entry name" value="DTD-like"/>
    <property type="match status" value="1"/>
</dbReference>
<evidence type="ECO:0000256" key="1">
    <source>
        <dbReference type="ARBA" id="ARBA00009673"/>
    </source>
</evidence>
<keyword evidence="5" id="KW-0820">tRNA-binding</keyword>
<dbReference type="PANTHER" id="PTHR10472">
    <property type="entry name" value="D-TYROSYL-TRNA TYR DEACYLASE"/>
    <property type="match status" value="1"/>
</dbReference>
<dbReference type="EC" id="3.1.1.96" evidence="2 5"/>
<dbReference type="AlphaFoldDB" id="A0AA39HHU7"/>
<dbReference type="PANTHER" id="PTHR10472:SF5">
    <property type="entry name" value="D-AMINOACYL-TRNA DEACYLASE 1"/>
    <property type="match status" value="1"/>
</dbReference>
<dbReference type="Proteomes" id="UP001175271">
    <property type="component" value="Unassembled WGS sequence"/>
</dbReference>
<dbReference type="InterPro" id="IPR023509">
    <property type="entry name" value="DTD-like_sf"/>
</dbReference>
<name>A0AA39HHU7_9BILA</name>
<keyword evidence="5" id="KW-0694">RNA-binding</keyword>
<comment type="catalytic activity">
    <reaction evidence="3">
        <text>glycyl-tRNA(Ala) + H2O = tRNA(Ala) + glycine + H(+)</text>
        <dbReference type="Rhea" id="RHEA:53744"/>
        <dbReference type="Rhea" id="RHEA-COMP:9657"/>
        <dbReference type="Rhea" id="RHEA-COMP:13640"/>
        <dbReference type="ChEBI" id="CHEBI:15377"/>
        <dbReference type="ChEBI" id="CHEBI:15378"/>
        <dbReference type="ChEBI" id="CHEBI:57305"/>
        <dbReference type="ChEBI" id="CHEBI:78442"/>
        <dbReference type="ChEBI" id="CHEBI:78522"/>
        <dbReference type="EC" id="3.1.1.96"/>
    </reaction>
</comment>
<dbReference type="CDD" id="cd00563">
    <property type="entry name" value="Dtyr_deacylase"/>
    <property type="match status" value="1"/>
</dbReference>
<dbReference type="GO" id="GO:0051500">
    <property type="term" value="F:D-tyrosyl-tRNA(Tyr) deacylase activity"/>
    <property type="evidence" value="ECO:0007669"/>
    <property type="project" value="TreeGrafter"/>
</dbReference>
<accession>A0AA39HHU7</accession>
<evidence type="ECO:0000256" key="5">
    <source>
        <dbReference type="RuleBase" id="RU003470"/>
    </source>
</evidence>
<protein>
    <recommendedName>
        <fullName evidence="2 5">D-aminoacyl-tRNA deacylase</fullName>
        <ecNumber evidence="2 5">3.1.1.96</ecNumber>
    </recommendedName>
</protein>
<keyword evidence="5" id="KW-0378">Hydrolase</keyword>
<comment type="caution">
    <text evidence="6">The sequence shown here is derived from an EMBL/GenBank/DDBJ whole genome shotgun (WGS) entry which is preliminary data.</text>
</comment>
<evidence type="ECO:0000313" key="6">
    <source>
        <dbReference type="EMBL" id="KAK0404877.1"/>
    </source>
</evidence>
<evidence type="ECO:0000313" key="7">
    <source>
        <dbReference type="Proteomes" id="UP001175271"/>
    </source>
</evidence>
<evidence type="ECO:0000256" key="3">
    <source>
        <dbReference type="ARBA" id="ARBA00047676"/>
    </source>
</evidence>
<dbReference type="EMBL" id="JAUCMV010000004">
    <property type="protein sequence ID" value="KAK0404877.1"/>
    <property type="molecule type" value="Genomic_DNA"/>
</dbReference>